<feature type="region of interest" description="Disordered" evidence="1">
    <location>
        <begin position="47"/>
        <end position="69"/>
    </location>
</feature>
<evidence type="ECO:0000313" key="3">
    <source>
        <dbReference type="Proteomes" id="UP000030645"/>
    </source>
</evidence>
<feature type="region of interest" description="Disordered" evidence="1">
    <location>
        <begin position="1"/>
        <end position="21"/>
    </location>
</feature>
<feature type="compositionally biased region" description="Basic and acidic residues" evidence="1">
    <location>
        <begin position="50"/>
        <end position="69"/>
    </location>
</feature>
<evidence type="ECO:0000313" key="2">
    <source>
        <dbReference type="EMBL" id="EXB44377.1"/>
    </source>
</evidence>
<reference evidence="3" key="1">
    <citation type="submission" date="2013-01" db="EMBL/GenBank/DDBJ databases">
        <title>Draft Genome Sequence of a Mulberry Tree, Morus notabilis C.K. Schneid.</title>
        <authorList>
            <person name="He N."/>
            <person name="Zhao S."/>
        </authorList>
    </citation>
    <scope>NUCLEOTIDE SEQUENCE</scope>
</reference>
<keyword evidence="3" id="KW-1185">Reference proteome</keyword>
<gene>
    <name evidence="2" type="ORF">L484_020189</name>
</gene>
<proteinExistence type="predicted"/>
<feature type="compositionally biased region" description="Polar residues" evidence="1">
    <location>
        <begin position="1"/>
        <end position="14"/>
    </location>
</feature>
<dbReference type="AlphaFoldDB" id="W9QYC6"/>
<organism evidence="2 3">
    <name type="scientific">Morus notabilis</name>
    <dbReference type="NCBI Taxonomy" id="981085"/>
    <lineage>
        <taxon>Eukaryota</taxon>
        <taxon>Viridiplantae</taxon>
        <taxon>Streptophyta</taxon>
        <taxon>Embryophyta</taxon>
        <taxon>Tracheophyta</taxon>
        <taxon>Spermatophyta</taxon>
        <taxon>Magnoliopsida</taxon>
        <taxon>eudicotyledons</taxon>
        <taxon>Gunneridae</taxon>
        <taxon>Pentapetalae</taxon>
        <taxon>rosids</taxon>
        <taxon>fabids</taxon>
        <taxon>Rosales</taxon>
        <taxon>Moraceae</taxon>
        <taxon>Moreae</taxon>
        <taxon>Morus</taxon>
    </lineage>
</organism>
<protein>
    <submittedName>
        <fullName evidence="2">Uncharacterized protein</fullName>
    </submittedName>
</protein>
<dbReference type="Proteomes" id="UP000030645">
    <property type="component" value="Unassembled WGS sequence"/>
</dbReference>
<name>W9QYC6_9ROSA</name>
<sequence>MVVCNNGGSRSPTTADLGKDPSMAFSGHKNCESRSPTVTWLLAMATAGEGEERGGGEAQQRERLEKAEKREIVNDRLLY</sequence>
<accession>W9QYC6</accession>
<evidence type="ECO:0000256" key="1">
    <source>
        <dbReference type="SAM" id="MobiDB-lite"/>
    </source>
</evidence>
<dbReference type="EMBL" id="KE343861">
    <property type="protein sequence ID" value="EXB44377.1"/>
    <property type="molecule type" value="Genomic_DNA"/>
</dbReference>